<dbReference type="PROSITE" id="PS51648">
    <property type="entry name" value="YCGL"/>
    <property type="match status" value="1"/>
</dbReference>
<dbReference type="PANTHER" id="PTHR38109">
    <property type="entry name" value="PROTEIN YCGL"/>
    <property type="match status" value="1"/>
</dbReference>
<organism evidence="3 4">
    <name type="scientific">Candidatus Thiothrix phosphatis</name>
    <dbReference type="NCBI Taxonomy" id="3112415"/>
    <lineage>
        <taxon>Bacteria</taxon>
        <taxon>Pseudomonadati</taxon>
        <taxon>Pseudomonadota</taxon>
        <taxon>Gammaproteobacteria</taxon>
        <taxon>Thiotrichales</taxon>
        <taxon>Thiotrichaceae</taxon>
        <taxon>Thiothrix</taxon>
    </lineage>
</organism>
<name>A0ABU6CVP5_9GAMM</name>
<feature type="domain" description="YcgL" evidence="2">
    <location>
        <begin position="1"/>
        <end position="86"/>
    </location>
</feature>
<reference evidence="4" key="1">
    <citation type="submission" date="2023-07" db="EMBL/GenBank/DDBJ databases">
        <title>The carbon used by Thiothrix.</title>
        <authorList>
            <person name="Chen L."/>
        </authorList>
    </citation>
    <scope>NUCLEOTIDE SEQUENCE [LARGE SCALE GENOMIC DNA]</scope>
</reference>
<keyword evidence="4" id="KW-1185">Reference proteome</keyword>
<dbReference type="SUPFAM" id="SSF160191">
    <property type="entry name" value="YcgL-like"/>
    <property type="match status" value="1"/>
</dbReference>
<dbReference type="InterPro" id="IPR027354">
    <property type="entry name" value="YcgL_dom"/>
</dbReference>
<accession>A0ABU6CVP5</accession>
<proteinExistence type="inferred from homology"/>
<dbReference type="EMBL" id="JAYMYJ010000044">
    <property type="protein sequence ID" value="MEB4590468.1"/>
    <property type="molecule type" value="Genomic_DNA"/>
</dbReference>
<evidence type="ECO:0000313" key="4">
    <source>
        <dbReference type="Proteomes" id="UP001308005"/>
    </source>
</evidence>
<dbReference type="RefSeq" id="WP_324693793.1">
    <property type="nucleotide sequence ID" value="NZ_JAYMYJ010000044.1"/>
</dbReference>
<dbReference type="PANTHER" id="PTHR38109:SF1">
    <property type="entry name" value="PROTEIN YCGL"/>
    <property type="match status" value="1"/>
</dbReference>
<dbReference type="HAMAP" id="MF_01866">
    <property type="entry name" value="UPF0745"/>
    <property type="match status" value="1"/>
</dbReference>
<evidence type="ECO:0000256" key="1">
    <source>
        <dbReference type="HAMAP-Rule" id="MF_01866"/>
    </source>
</evidence>
<evidence type="ECO:0000313" key="3">
    <source>
        <dbReference type="EMBL" id="MEB4590468.1"/>
    </source>
</evidence>
<evidence type="ECO:0000259" key="2">
    <source>
        <dbReference type="PROSITE" id="PS51648"/>
    </source>
</evidence>
<sequence length="86" mass="9987">MQCYVYRSRRKPGSYLFLPEKGDFGRVPDVLLKIFGEPEFSFDFQLGAERKLMLKVEAAEVRRVLQENGFFLQLPPSDEENITLQG</sequence>
<protein>
    <recommendedName>
        <fullName evidence="1">YcgL domain-containing protein VSS37_05715</fullName>
    </recommendedName>
</protein>
<dbReference type="Pfam" id="PF05166">
    <property type="entry name" value="YcgL"/>
    <property type="match status" value="1"/>
</dbReference>
<dbReference type="Gene3D" id="3.10.510.20">
    <property type="entry name" value="YcgL domain"/>
    <property type="match status" value="1"/>
</dbReference>
<dbReference type="InterPro" id="IPR038068">
    <property type="entry name" value="YcgL-like_sf"/>
</dbReference>
<comment type="caution">
    <text evidence="3">The sequence shown here is derived from an EMBL/GenBank/DDBJ whole genome shotgun (WGS) entry which is preliminary data.</text>
</comment>
<dbReference type="Proteomes" id="UP001308005">
    <property type="component" value="Unassembled WGS sequence"/>
</dbReference>
<gene>
    <name evidence="3" type="ORF">VSS37_05715</name>
</gene>